<dbReference type="Proteomes" id="UP000242470">
    <property type="component" value="Unassembled WGS sequence"/>
</dbReference>
<evidence type="ECO:0000313" key="18">
    <source>
        <dbReference type="Proteomes" id="UP000242470"/>
    </source>
</evidence>
<feature type="transmembrane region" description="Helical" evidence="15">
    <location>
        <begin position="12"/>
        <end position="30"/>
    </location>
</feature>
<dbReference type="AlphaFoldDB" id="A0AAP8PMZ0"/>
<organism evidence="17 18">
    <name type="scientific">Staphylococcus auricularis</name>
    <dbReference type="NCBI Taxonomy" id="29379"/>
    <lineage>
        <taxon>Bacteria</taxon>
        <taxon>Bacillati</taxon>
        <taxon>Bacillota</taxon>
        <taxon>Bacilli</taxon>
        <taxon>Bacillales</taxon>
        <taxon>Staphylococcaceae</taxon>
        <taxon>Staphylococcus</taxon>
    </lineage>
</organism>
<dbReference type="InterPro" id="IPR050351">
    <property type="entry name" value="BphY/WalK/GraS-like"/>
</dbReference>
<dbReference type="InterPro" id="IPR003594">
    <property type="entry name" value="HATPase_dom"/>
</dbReference>
<keyword evidence="7" id="KW-0547">Nucleotide-binding</keyword>
<evidence type="ECO:0000256" key="4">
    <source>
        <dbReference type="ARBA" id="ARBA00022475"/>
    </source>
</evidence>
<comment type="catalytic activity">
    <reaction evidence="1">
        <text>ATP + protein L-histidine = ADP + protein N-phospho-L-histidine.</text>
        <dbReference type="EC" id="2.7.13.3"/>
    </reaction>
</comment>
<feature type="coiled-coil region" evidence="14">
    <location>
        <begin position="62"/>
        <end position="89"/>
    </location>
</feature>
<accession>A0AAP8PMZ0</accession>
<name>A0AAP8PMZ0_9STAP</name>
<keyword evidence="11" id="KW-0902">Two-component regulatory system</keyword>
<keyword evidence="9" id="KW-0067">ATP-binding</keyword>
<evidence type="ECO:0000256" key="3">
    <source>
        <dbReference type="ARBA" id="ARBA00012438"/>
    </source>
</evidence>
<dbReference type="Gene3D" id="3.30.565.10">
    <property type="entry name" value="Histidine kinase-like ATPase, C-terminal domain"/>
    <property type="match status" value="1"/>
</dbReference>
<dbReference type="SMART" id="SM00387">
    <property type="entry name" value="HATPase_c"/>
    <property type="match status" value="1"/>
</dbReference>
<dbReference type="EMBL" id="PPQW01000065">
    <property type="protein sequence ID" value="PNZ66384.1"/>
    <property type="molecule type" value="Genomic_DNA"/>
</dbReference>
<keyword evidence="14" id="KW-0175">Coiled coil</keyword>
<dbReference type="InterPro" id="IPR004358">
    <property type="entry name" value="Sig_transdc_His_kin-like_C"/>
</dbReference>
<evidence type="ECO:0000256" key="7">
    <source>
        <dbReference type="ARBA" id="ARBA00022741"/>
    </source>
</evidence>
<keyword evidence="12 15" id="KW-0472">Membrane</keyword>
<feature type="domain" description="Histidine kinase" evidence="16">
    <location>
        <begin position="96"/>
        <end position="298"/>
    </location>
</feature>
<evidence type="ECO:0000256" key="6">
    <source>
        <dbReference type="ARBA" id="ARBA00022692"/>
    </source>
</evidence>
<proteinExistence type="predicted"/>
<keyword evidence="6 15" id="KW-0812">Transmembrane</keyword>
<evidence type="ECO:0000256" key="9">
    <source>
        <dbReference type="ARBA" id="ARBA00022840"/>
    </source>
</evidence>
<dbReference type="PROSITE" id="PS50109">
    <property type="entry name" value="HIS_KIN"/>
    <property type="match status" value="1"/>
</dbReference>
<evidence type="ECO:0000256" key="10">
    <source>
        <dbReference type="ARBA" id="ARBA00022989"/>
    </source>
</evidence>
<gene>
    <name evidence="17" type="primary">nsaS</name>
    <name evidence="17" type="ORF">CD158_08620</name>
</gene>
<dbReference type="Pfam" id="PF02518">
    <property type="entry name" value="HATPase_c"/>
    <property type="match status" value="1"/>
</dbReference>
<dbReference type="GO" id="GO:0005886">
    <property type="term" value="C:plasma membrane"/>
    <property type="evidence" value="ECO:0007669"/>
    <property type="project" value="UniProtKB-SubCell"/>
</dbReference>
<evidence type="ECO:0000256" key="15">
    <source>
        <dbReference type="SAM" id="Phobius"/>
    </source>
</evidence>
<dbReference type="GO" id="GO:0016036">
    <property type="term" value="P:cellular response to phosphate starvation"/>
    <property type="evidence" value="ECO:0007669"/>
    <property type="project" value="TreeGrafter"/>
</dbReference>
<feature type="transmembrane region" description="Helical" evidence="15">
    <location>
        <begin position="36"/>
        <end position="54"/>
    </location>
</feature>
<dbReference type="GO" id="GO:0000155">
    <property type="term" value="F:phosphorelay sensor kinase activity"/>
    <property type="evidence" value="ECO:0007669"/>
    <property type="project" value="TreeGrafter"/>
</dbReference>
<evidence type="ECO:0000313" key="17">
    <source>
        <dbReference type="EMBL" id="PNZ66384.1"/>
    </source>
</evidence>
<evidence type="ECO:0000256" key="1">
    <source>
        <dbReference type="ARBA" id="ARBA00000085"/>
    </source>
</evidence>
<evidence type="ECO:0000256" key="8">
    <source>
        <dbReference type="ARBA" id="ARBA00022777"/>
    </source>
</evidence>
<reference evidence="17 18" key="1">
    <citation type="submission" date="2017-08" db="EMBL/GenBank/DDBJ databases">
        <title>Draft genome sequences of 64 type strains of genus Staph aureus.</title>
        <authorList>
            <person name="Cole K."/>
            <person name="Golubchik T."/>
            <person name="Russell J."/>
            <person name="Foster D."/>
            <person name="Llewelyn M."/>
            <person name="Wilson D."/>
            <person name="Crook D."/>
            <person name="Paul J."/>
        </authorList>
    </citation>
    <scope>NUCLEOTIDE SEQUENCE [LARGE SCALE GENOMIC DNA]</scope>
    <source>
        <strain evidence="17 18">NCTC 12101</strain>
    </source>
</reference>
<dbReference type="PANTHER" id="PTHR45453:SF2">
    <property type="entry name" value="HISTIDINE KINASE"/>
    <property type="match status" value="1"/>
</dbReference>
<comment type="subcellular location">
    <subcellularLocation>
        <location evidence="2">Cell membrane</location>
        <topology evidence="2">Multi-pass membrane protein</topology>
    </subcellularLocation>
</comment>
<evidence type="ECO:0000256" key="12">
    <source>
        <dbReference type="ARBA" id="ARBA00023136"/>
    </source>
</evidence>
<evidence type="ECO:0000256" key="14">
    <source>
        <dbReference type="SAM" id="Coils"/>
    </source>
</evidence>
<evidence type="ECO:0000256" key="2">
    <source>
        <dbReference type="ARBA" id="ARBA00004651"/>
    </source>
</evidence>
<dbReference type="InterPro" id="IPR036890">
    <property type="entry name" value="HATPase_C_sf"/>
</dbReference>
<dbReference type="PANTHER" id="PTHR45453">
    <property type="entry name" value="PHOSPHATE REGULON SENSOR PROTEIN PHOR"/>
    <property type="match status" value="1"/>
</dbReference>
<sequence>MVMKFINEIKNEIIIAIGILILFLVIFFVFSLPMEAFFLGAAIVLFILIIYWVIQFMNFKEKLRLKTQVDQLEDQLETMRREQIEYKNEIEAYFLTWVHQIKTPITASKLLLEQNHEDTVNRVRQEILQIDNYTNLALSYLKLINQQTDMVLMKVSIDDLIRTLIKKYSIQFIQNHTKVHYEKVTDEVLTDAKWASIMIEQILNNALKYARGKDIWIDFDSQQNQLKIADNGIGISQADKPKIFDRGYSGYNGRLNDKSSGIGLFIVKQIANRLQHKVEVESELNEGATFTITFPQQTT</sequence>
<dbReference type="GO" id="GO:0005524">
    <property type="term" value="F:ATP binding"/>
    <property type="evidence" value="ECO:0007669"/>
    <property type="project" value="UniProtKB-KW"/>
</dbReference>
<comment type="caution">
    <text evidence="17">The sequence shown here is derived from an EMBL/GenBank/DDBJ whole genome shotgun (WGS) entry which is preliminary data.</text>
</comment>
<keyword evidence="10 15" id="KW-1133">Transmembrane helix</keyword>
<keyword evidence="8 17" id="KW-0418">Kinase</keyword>
<keyword evidence="5" id="KW-0808">Transferase</keyword>
<evidence type="ECO:0000256" key="11">
    <source>
        <dbReference type="ARBA" id="ARBA00023012"/>
    </source>
</evidence>
<dbReference type="InterPro" id="IPR005467">
    <property type="entry name" value="His_kinase_dom"/>
</dbReference>
<dbReference type="GO" id="GO:0004721">
    <property type="term" value="F:phosphoprotein phosphatase activity"/>
    <property type="evidence" value="ECO:0007669"/>
    <property type="project" value="TreeGrafter"/>
</dbReference>
<evidence type="ECO:0000259" key="16">
    <source>
        <dbReference type="PROSITE" id="PS50109"/>
    </source>
</evidence>
<protein>
    <recommendedName>
        <fullName evidence="3">histidine kinase</fullName>
        <ecNumber evidence="3">2.7.13.3</ecNumber>
    </recommendedName>
    <alternativeName>
        <fullName evidence="13">Glycopeptide resistance-associated protein S</fullName>
    </alternativeName>
</protein>
<keyword evidence="4" id="KW-1003">Cell membrane</keyword>
<dbReference type="PRINTS" id="PR00344">
    <property type="entry name" value="BCTRLSENSOR"/>
</dbReference>
<dbReference type="EC" id="2.7.13.3" evidence="3"/>
<evidence type="ECO:0000256" key="13">
    <source>
        <dbReference type="ARBA" id="ARBA00042987"/>
    </source>
</evidence>
<evidence type="ECO:0000256" key="5">
    <source>
        <dbReference type="ARBA" id="ARBA00022679"/>
    </source>
</evidence>
<dbReference type="SUPFAM" id="SSF55874">
    <property type="entry name" value="ATPase domain of HSP90 chaperone/DNA topoisomerase II/histidine kinase"/>
    <property type="match status" value="1"/>
</dbReference>